<name>A0A0W0ZUE1_9GAMM</name>
<dbReference type="InterPro" id="IPR019261">
    <property type="entry name" value="PARG_cat_microbial"/>
</dbReference>
<comment type="caution">
    <text evidence="2">The sequence shown here is derived from an EMBL/GenBank/DDBJ whole genome shotgun (WGS) entry which is preliminary data.</text>
</comment>
<dbReference type="InterPro" id="IPR043472">
    <property type="entry name" value="Macro_dom-like"/>
</dbReference>
<gene>
    <name evidence="2" type="ORF">Ltuc_0311</name>
</gene>
<dbReference type="Proteomes" id="UP000054693">
    <property type="component" value="Unassembled WGS sequence"/>
</dbReference>
<protein>
    <recommendedName>
        <fullName evidence="1">Microbial-type PARG catalytic domain-containing protein</fullName>
    </recommendedName>
</protein>
<dbReference type="STRING" id="40335.Ltuc_0311"/>
<dbReference type="AlphaFoldDB" id="A0A0W0ZUE1"/>
<dbReference type="PANTHER" id="PTHR35596">
    <property type="entry name" value="DUF2263 DOMAIN-CONTAINING PROTEIN"/>
    <property type="match status" value="1"/>
</dbReference>
<dbReference type="PATRIC" id="fig|40335.7.peg.323"/>
<feature type="domain" description="Microbial-type PARG catalytic" evidence="1">
    <location>
        <begin position="52"/>
        <end position="151"/>
    </location>
</feature>
<reference evidence="2 3" key="1">
    <citation type="submission" date="2015-11" db="EMBL/GenBank/DDBJ databases">
        <title>Genomic analysis of 38 Legionella species identifies large and diverse effector repertoires.</title>
        <authorList>
            <person name="Burstein D."/>
            <person name="Amaro F."/>
            <person name="Zusman T."/>
            <person name="Lifshitz Z."/>
            <person name="Cohen O."/>
            <person name="Gilbert J.A."/>
            <person name="Pupko T."/>
            <person name="Shuman H.A."/>
            <person name="Segal G."/>
        </authorList>
    </citation>
    <scope>NUCLEOTIDE SEQUENCE [LARGE SCALE GENOMIC DNA]</scope>
    <source>
        <strain evidence="2 3">ATCC 49180</strain>
    </source>
</reference>
<dbReference type="Gene3D" id="3.40.220.10">
    <property type="entry name" value="Leucine Aminopeptidase, subunit E, domain 1"/>
    <property type="match status" value="1"/>
</dbReference>
<dbReference type="PANTHER" id="PTHR35596:SF1">
    <property type="entry name" value="MICROBIAL-TYPE PARG CATALYTIC DOMAIN-CONTAINING PROTEIN"/>
    <property type="match status" value="1"/>
</dbReference>
<evidence type="ECO:0000259" key="1">
    <source>
        <dbReference type="Pfam" id="PF10021"/>
    </source>
</evidence>
<dbReference type="EMBL" id="LNZA01000001">
    <property type="protein sequence ID" value="KTD72464.1"/>
    <property type="molecule type" value="Genomic_DNA"/>
</dbReference>
<sequence>MFLKALFRPQPKEHSVIKDVYSEYRPNWLVGAYTGDGWRYQSMGKTLEWVTDLQKSMELQKQAQENLSQWEQKKSSSPKSVVVVNQDWGLATLEATKKHGVPYSVLNMANPVFPGGAVLEGGSAQEENMWHRSTCVQSLLDKIVYLDKDSKTFRYNETASKLLEAKIKMTDEECATLKDSLNETDAQGYKVLFNRKPRVCFRGPEITFPSDFNDFTPTGYIADSTLSYSFLPKSDIFPFYELRSAAPELSSTPHELDDEALEHYTADLRRRIAAQFNTLILEGKRNVILGAWGCGEFKNDPKIVAQIYSEEIEKRAQFFDHIVFPILNTGLHDNHAIFAQHLDGMKLDRTTHFIDKTFNLMQTRC</sequence>
<keyword evidence="3" id="KW-1185">Reference proteome</keyword>
<dbReference type="OrthoDB" id="9806181at2"/>
<evidence type="ECO:0000313" key="2">
    <source>
        <dbReference type="EMBL" id="KTD72464.1"/>
    </source>
</evidence>
<organism evidence="2 3">
    <name type="scientific">Legionella tucsonensis</name>
    <dbReference type="NCBI Taxonomy" id="40335"/>
    <lineage>
        <taxon>Bacteria</taxon>
        <taxon>Pseudomonadati</taxon>
        <taxon>Pseudomonadota</taxon>
        <taxon>Gammaproteobacteria</taxon>
        <taxon>Legionellales</taxon>
        <taxon>Legionellaceae</taxon>
        <taxon>Legionella</taxon>
    </lineage>
</organism>
<evidence type="ECO:0000313" key="3">
    <source>
        <dbReference type="Proteomes" id="UP000054693"/>
    </source>
</evidence>
<dbReference type="RefSeq" id="WP_058519608.1">
    <property type="nucleotide sequence ID" value="NZ_CAAAIP010000011.1"/>
</dbReference>
<proteinExistence type="predicted"/>
<accession>A0A0W0ZUE1</accession>
<dbReference type="Pfam" id="PF10021">
    <property type="entry name" value="PARG_cat_microb"/>
    <property type="match status" value="1"/>
</dbReference>